<dbReference type="SUPFAM" id="SSF53056">
    <property type="entry name" value="beta-carbonic anhydrase, cab"/>
    <property type="match status" value="1"/>
</dbReference>
<dbReference type="CDD" id="cd00884">
    <property type="entry name" value="beta_CA_cladeB"/>
    <property type="match status" value="1"/>
</dbReference>
<protein>
    <recommendedName>
        <fullName evidence="3 14">Carbonic anhydrase</fullName>
        <ecNumber evidence="2 14">4.2.1.1</ecNumber>
    </recommendedName>
    <alternativeName>
        <fullName evidence="11 14">Carbonate dehydratase</fullName>
    </alternativeName>
</protein>
<organism evidence="15 16">
    <name type="scientific">Chroococcidiopsis cubana SAG 39.79</name>
    <dbReference type="NCBI Taxonomy" id="388085"/>
    <lineage>
        <taxon>Bacteria</taxon>
        <taxon>Bacillati</taxon>
        <taxon>Cyanobacteriota</taxon>
        <taxon>Cyanophyceae</taxon>
        <taxon>Chroococcidiopsidales</taxon>
        <taxon>Chroococcidiopsidaceae</taxon>
        <taxon>Chroococcidiopsis</taxon>
    </lineage>
</organism>
<dbReference type="AlphaFoldDB" id="A0AB37UB59"/>
<dbReference type="PANTHER" id="PTHR11002:SF76">
    <property type="entry name" value="CARBONIC ANHYDRASE"/>
    <property type="match status" value="1"/>
</dbReference>
<evidence type="ECO:0000256" key="11">
    <source>
        <dbReference type="ARBA" id="ARBA00031969"/>
    </source>
</evidence>
<evidence type="ECO:0000256" key="5">
    <source>
        <dbReference type="ARBA" id="ARBA00022833"/>
    </source>
</evidence>
<evidence type="ECO:0000256" key="8">
    <source>
        <dbReference type="ARBA" id="ARBA00023587"/>
    </source>
</evidence>
<keyword evidence="6 14" id="KW-0456">Lyase</keyword>
<comment type="catalytic activity">
    <reaction evidence="12 14">
        <text>hydrogencarbonate + H(+) = CO2 + H2O</text>
        <dbReference type="Rhea" id="RHEA:10748"/>
        <dbReference type="ChEBI" id="CHEBI:15377"/>
        <dbReference type="ChEBI" id="CHEBI:15378"/>
        <dbReference type="ChEBI" id="CHEBI:16526"/>
        <dbReference type="ChEBI" id="CHEBI:17544"/>
        <dbReference type="EC" id="4.2.1.1"/>
    </reaction>
</comment>
<evidence type="ECO:0000256" key="3">
    <source>
        <dbReference type="ARBA" id="ARBA00014628"/>
    </source>
</evidence>
<evidence type="ECO:0000256" key="13">
    <source>
        <dbReference type="PIRSR" id="PIRSR601765-1"/>
    </source>
</evidence>
<comment type="caution">
    <text evidence="15">The sequence shown here is derived from an EMBL/GenBank/DDBJ whole genome shotgun (WGS) entry which is preliminary data.</text>
</comment>
<feature type="binding site" evidence="13">
    <location>
        <position position="43"/>
    </location>
    <ligand>
        <name>Zn(2+)</name>
        <dbReference type="ChEBI" id="CHEBI:29105"/>
    </ligand>
</feature>
<dbReference type="PANTHER" id="PTHR11002">
    <property type="entry name" value="CARBONIC ANHYDRASE"/>
    <property type="match status" value="1"/>
</dbReference>
<keyword evidence="16" id="KW-1185">Reference proteome</keyword>
<gene>
    <name evidence="15" type="ORF">DSM107010_58880</name>
</gene>
<dbReference type="PROSITE" id="PS00705">
    <property type="entry name" value="PROK_CO2_ANHYDRASE_2"/>
    <property type="match status" value="1"/>
</dbReference>
<evidence type="ECO:0000256" key="14">
    <source>
        <dbReference type="RuleBase" id="RU003956"/>
    </source>
</evidence>
<evidence type="ECO:0000256" key="10">
    <source>
        <dbReference type="ARBA" id="ARBA00024446"/>
    </source>
</evidence>
<accession>A0AB37UB59</accession>
<comment type="subcellular location">
    <subcellularLocation>
        <location evidence="8">Carboxysome</location>
    </subcellularLocation>
</comment>
<reference evidence="15 16" key="1">
    <citation type="journal article" date="2019" name="Genome Biol. Evol.">
        <title>Day and night: Metabolic profiles and evolutionary relationships of six axenic non-marine cyanobacteria.</title>
        <authorList>
            <person name="Will S.E."/>
            <person name="Henke P."/>
            <person name="Boedeker C."/>
            <person name="Huang S."/>
            <person name="Brinkmann H."/>
            <person name="Rohde M."/>
            <person name="Jarek M."/>
            <person name="Friedl T."/>
            <person name="Seufert S."/>
            <person name="Schumacher M."/>
            <person name="Overmann J."/>
            <person name="Neumann-Schaal M."/>
            <person name="Petersen J."/>
        </authorList>
    </citation>
    <scope>NUCLEOTIDE SEQUENCE [LARGE SCALE GENOMIC DNA]</scope>
    <source>
        <strain evidence="15 16">SAG 39.79</strain>
    </source>
</reference>
<keyword evidence="10" id="KW-1283">Bacterial microcompartment</keyword>
<dbReference type="InterPro" id="IPR015892">
    <property type="entry name" value="Carbonic_anhydrase_CS"/>
</dbReference>
<dbReference type="InterPro" id="IPR045066">
    <property type="entry name" value="Beta_CA_cladeB"/>
</dbReference>
<feature type="binding site" evidence="13">
    <location>
        <position position="100"/>
    </location>
    <ligand>
        <name>Zn(2+)</name>
        <dbReference type="ChEBI" id="CHEBI:29105"/>
    </ligand>
</feature>
<dbReference type="InterPro" id="IPR036874">
    <property type="entry name" value="Carbonic_anhydrase_sf"/>
</dbReference>
<evidence type="ECO:0000256" key="12">
    <source>
        <dbReference type="ARBA" id="ARBA00048348"/>
    </source>
</evidence>
<dbReference type="GO" id="GO:0004089">
    <property type="term" value="F:carbonate dehydratase activity"/>
    <property type="evidence" value="ECO:0007669"/>
    <property type="project" value="UniProtKB-UniRule"/>
</dbReference>
<evidence type="ECO:0000256" key="7">
    <source>
        <dbReference type="ARBA" id="ARBA00023300"/>
    </source>
</evidence>
<evidence type="ECO:0000313" key="16">
    <source>
        <dbReference type="Proteomes" id="UP000282574"/>
    </source>
</evidence>
<dbReference type="FunFam" id="3.40.1050.10:FF:000003">
    <property type="entry name" value="Carbonic anhydrase"/>
    <property type="match status" value="1"/>
</dbReference>
<dbReference type="EMBL" id="RSCK01000091">
    <property type="protein sequence ID" value="RUT04127.1"/>
    <property type="molecule type" value="Genomic_DNA"/>
</dbReference>
<keyword evidence="7" id="KW-0120">Carbon dioxide fixation</keyword>
<evidence type="ECO:0000256" key="6">
    <source>
        <dbReference type="ARBA" id="ARBA00023239"/>
    </source>
</evidence>
<keyword evidence="4 13" id="KW-0479">Metal-binding</keyword>
<dbReference type="Pfam" id="PF00484">
    <property type="entry name" value="Pro_CA"/>
    <property type="match status" value="1"/>
</dbReference>
<evidence type="ECO:0000256" key="1">
    <source>
        <dbReference type="ARBA" id="ARBA00006217"/>
    </source>
</evidence>
<dbReference type="Proteomes" id="UP000282574">
    <property type="component" value="Unassembled WGS sequence"/>
</dbReference>
<dbReference type="GO" id="GO:0008270">
    <property type="term" value="F:zinc ion binding"/>
    <property type="evidence" value="ECO:0007669"/>
    <property type="project" value="UniProtKB-UniRule"/>
</dbReference>
<dbReference type="PROSITE" id="PS00704">
    <property type="entry name" value="PROK_CO2_ANHYDRASE_1"/>
    <property type="match status" value="1"/>
</dbReference>
<evidence type="ECO:0000313" key="15">
    <source>
        <dbReference type="EMBL" id="RUT04127.1"/>
    </source>
</evidence>
<dbReference type="Gene3D" id="3.40.1050.10">
    <property type="entry name" value="Carbonic anhydrase"/>
    <property type="match status" value="1"/>
</dbReference>
<evidence type="ECO:0000256" key="9">
    <source>
        <dbReference type="ARBA" id="ARBA00023669"/>
    </source>
</evidence>
<dbReference type="RefSeq" id="WP_106168130.1">
    <property type="nucleotide sequence ID" value="NZ_JAVKZF010000001.1"/>
</dbReference>
<proteinExistence type="inferred from homology"/>
<dbReference type="EC" id="4.2.1.1" evidence="2 14"/>
<dbReference type="InterPro" id="IPR001765">
    <property type="entry name" value="Carbonic_anhydrase"/>
</dbReference>
<dbReference type="GO" id="GO:0015976">
    <property type="term" value="P:carbon utilization"/>
    <property type="evidence" value="ECO:0007669"/>
    <property type="project" value="InterPro"/>
</dbReference>
<comment type="function">
    <text evidence="14">Reversible hydration of carbon dioxide.</text>
</comment>
<comment type="cofactor">
    <cofactor evidence="13">
        <name>Zn(2+)</name>
        <dbReference type="ChEBI" id="CHEBI:29105"/>
    </cofactor>
    <text evidence="13">Binds 1 zinc ion per subunit.</text>
</comment>
<evidence type="ECO:0000256" key="4">
    <source>
        <dbReference type="ARBA" id="ARBA00022723"/>
    </source>
</evidence>
<feature type="binding site" evidence="13">
    <location>
        <position position="41"/>
    </location>
    <ligand>
        <name>Zn(2+)</name>
        <dbReference type="ChEBI" id="CHEBI:29105"/>
    </ligand>
</feature>
<dbReference type="SMART" id="SM00947">
    <property type="entry name" value="Pro_CA"/>
    <property type="match status" value="1"/>
</dbReference>
<dbReference type="GO" id="GO:0015977">
    <property type="term" value="P:carbon fixation"/>
    <property type="evidence" value="ECO:0007669"/>
    <property type="project" value="UniProtKB-KW"/>
</dbReference>
<keyword evidence="5 13" id="KW-0862">Zinc</keyword>
<dbReference type="GO" id="GO:0031470">
    <property type="term" value="C:carboxysome"/>
    <property type="evidence" value="ECO:0007669"/>
    <property type="project" value="UniProtKB-SubCell"/>
</dbReference>
<comment type="similarity">
    <text evidence="1 14">Belongs to the beta-class carbonic anhydrase family.</text>
</comment>
<sequence>MSMQDMVKGVEKFRINYFCSHQEMFGRLAQGQAPQVLFITCSDSRIDPNLITQTQPGELFVIRNVGNIVPPFGTANFTEAAAIEYAIQALGIKDIIICGHSHCGAMKGLLQLGSLAQEMPLVYEWLHHYAAATRRLVQDNYQEYEGEELLSLTVKENVLTQIENLETYPVIRSRLRSGQLFLHAWVYEIESGNVIAYNANLGQFVPIKDPLPVPDPIASARSGLSELMEF</sequence>
<evidence type="ECO:0000256" key="2">
    <source>
        <dbReference type="ARBA" id="ARBA00012925"/>
    </source>
</evidence>
<name>A0AB37UB59_9CYAN</name>
<feature type="binding site" evidence="13">
    <location>
        <position position="103"/>
    </location>
    <ligand>
        <name>Zn(2+)</name>
        <dbReference type="ChEBI" id="CHEBI:29105"/>
    </ligand>
</feature>
<keyword evidence="9" id="KW-1282">Carboxysome</keyword>